<accession>A0ABY7GHD8</accession>
<evidence type="ECO:0000313" key="2">
    <source>
        <dbReference type="Proteomes" id="UP001164746"/>
    </source>
</evidence>
<gene>
    <name evidence="1" type="ORF">MAR_033108</name>
</gene>
<name>A0ABY7GHD8_MYAAR</name>
<sequence length="81" mass="9415">MGGKELKIEVPIIIGSNPKGLEIPADYEKDVNIHWTRGRQDVTQDSMKEQQELKDKWIVESPEFRKTDTQVMNPLFVVYLI</sequence>
<dbReference type="EMBL" id="CP111028">
    <property type="protein sequence ID" value="WAR30566.1"/>
    <property type="molecule type" value="Genomic_DNA"/>
</dbReference>
<organism evidence="1 2">
    <name type="scientific">Mya arenaria</name>
    <name type="common">Soft-shell clam</name>
    <dbReference type="NCBI Taxonomy" id="6604"/>
    <lineage>
        <taxon>Eukaryota</taxon>
        <taxon>Metazoa</taxon>
        <taxon>Spiralia</taxon>
        <taxon>Lophotrochozoa</taxon>
        <taxon>Mollusca</taxon>
        <taxon>Bivalvia</taxon>
        <taxon>Autobranchia</taxon>
        <taxon>Heteroconchia</taxon>
        <taxon>Euheterodonta</taxon>
        <taxon>Imparidentia</taxon>
        <taxon>Neoheterodontei</taxon>
        <taxon>Myida</taxon>
        <taxon>Myoidea</taxon>
        <taxon>Myidae</taxon>
        <taxon>Mya</taxon>
    </lineage>
</organism>
<reference evidence="1" key="1">
    <citation type="submission" date="2022-11" db="EMBL/GenBank/DDBJ databases">
        <title>Centuries of genome instability and evolution in soft-shell clam transmissible cancer (bioRxiv).</title>
        <authorList>
            <person name="Hart S.F.M."/>
            <person name="Yonemitsu M.A."/>
            <person name="Giersch R.M."/>
            <person name="Beal B.F."/>
            <person name="Arriagada G."/>
            <person name="Davis B.W."/>
            <person name="Ostrander E.A."/>
            <person name="Goff S.P."/>
            <person name="Metzger M.J."/>
        </authorList>
    </citation>
    <scope>NUCLEOTIDE SEQUENCE</scope>
    <source>
        <strain evidence="1">MELC-2E11</strain>
        <tissue evidence="1">Siphon/mantle</tissue>
    </source>
</reference>
<proteinExistence type="predicted"/>
<protein>
    <submittedName>
        <fullName evidence="1">Uncharacterized protein</fullName>
    </submittedName>
</protein>
<evidence type="ECO:0000313" key="1">
    <source>
        <dbReference type="EMBL" id="WAR30566.1"/>
    </source>
</evidence>
<keyword evidence="2" id="KW-1185">Reference proteome</keyword>
<dbReference type="Proteomes" id="UP001164746">
    <property type="component" value="Chromosome 17"/>
</dbReference>